<evidence type="ECO:0000259" key="9">
    <source>
        <dbReference type="Pfam" id="PF00676"/>
    </source>
</evidence>
<dbReference type="EMBL" id="PGFG01000001">
    <property type="protein sequence ID" value="PJJ75530.1"/>
    <property type="molecule type" value="Genomic_DNA"/>
</dbReference>
<evidence type="ECO:0000256" key="6">
    <source>
        <dbReference type="ARBA" id="ARBA00023052"/>
    </source>
</evidence>
<reference evidence="10 11" key="1">
    <citation type="submission" date="2017-11" db="EMBL/GenBank/DDBJ databases">
        <title>Genomic Encyclopedia of Archaeal and Bacterial Type Strains, Phase II (KMG-II): From Individual Species to Whole Genera.</title>
        <authorList>
            <person name="Goeker M."/>
        </authorList>
    </citation>
    <scope>NUCLEOTIDE SEQUENCE [LARGE SCALE GENOMIC DNA]</scope>
    <source>
        <strain evidence="10 11">DSM 27268</strain>
    </source>
</reference>
<evidence type="ECO:0000313" key="11">
    <source>
        <dbReference type="Proteomes" id="UP000230000"/>
    </source>
</evidence>
<evidence type="ECO:0000256" key="3">
    <source>
        <dbReference type="ARBA" id="ARBA00012281"/>
    </source>
</evidence>
<dbReference type="InterPro" id="IPR050642">
    <property type="entry name" value="PDH_E1_Alpha_Subunit"/>
</dbReference>
<dbReference type="PANTHER" id="PTHR11516:SF60">
    <property type="entry name" value="PYRUVATE DEHYDROGENASE E1 COMPONENT SUBUNIT ALPHA"/>
    <property type="match status" value="1"/>
</dbReference>
<dbReference type="Gene3D" id="3.40.50.970">
    <property type="match status" value="1"/>
</dbReference>
<comment type="subunit">
    <text evidence="2 8">Heterodimer of an alpha and a beta chain.</text>
</comment>
<comment type="caution">
    <text evidence="10">The sequence shown here is derived from an EMBL/GenBank/DDBJ whole genome shotgun (WGS) entry which is preliminary data.</text>
</comment>
<name>A0A2M9CUD1_9BACT</name>
<dbReference type="EC" id="1.2.4.1" evidence="3 8"/>
<evidence type="ECO:0000256" key="5">
    <source>
        <dbReference type="ARBA" id="ARBA00023002"/>
    </source>
</evidence>
<comment type="catalytic activity">
    <reaction evidence="8">
        <text>N(6)-[(R)-lipoyl]-L-lysyl-[protein] + pyruvate + H(+) = N(6)-[(R)-S(8)-acetyldihydrolipoyl]-L-lysyl-[protein] + CO2</text>
        <dbReference type="Rhea" id="RHEA:19189"/>
        <dbReference type="Rhea" id="RHEA-COMP:10474"/>
        <dbReference type="Rhea" id="RHEA-COMP:10478"/>
        <dbReference type="ChEBI" id="CHEBI:15361"/>
        <dbReference type="ChEBI" id="CHEBI:15378"/>
        <dbReference type="ChEBI" id="CHEBI:16526"/>
        <dbReference type="ChEBI" id="CHEBI:83099"/>
        <dbReference type="ChEBI" id="CHEBI:83111"/>
        <dbReference type="EC" id="1.2.4.1"/>
    </reaction>
</comment>
<dbReference type="Proteomes" id="UP000230000">
    <property type="component" value="Unassembled WGS sequence"/>
</dbReference>
<keyword evidence="7 8" id="KW-0670">Pyruvate</keyword>
<evidence type="ECO:0000256" key="2">
    <source>
        <dbReference type="ARBA" id="ARBA00011870"/>
    </source>
</evidence>
<keyword evidence="5 8" id="KW-0560">Oxidoreductase</keyword>
<comment type="function">
    <text evidence="8">The pyruvate dehydrogenase complex catalyzes the overall conversion of pyruvate to acetyl-CoA and CO(2).</text>
</comment>
<evidence type="ECO:0000256" key="1">
    <source>
        <dbReference type="ARBA" id="ARBA00001964"/>
    </source>
</evidence>
<evidence type="ECO:0000313" key="10">
    <source>
        <dbReference type="EMBL" id="PJJ75530.1"/>
    </source>
</evidence>
<dbReference type="FunFam" id="3.40.50.970:FF:000013">
    <property type="entry name" value="Pyruvate dehydrogenase E1 component subunit alpha"/>
    <property type="match status" value="1"/>
</dbReference>
<dbReference type="CDD" id="cd02000">
    <property type="entry name" value="TPP_E1_PDC_ADC_BCADC"/>
    <property type="match status" value="1"/>
</dbReference>
<dbReference type="InterPro" id="IPR029061">
    <property type="entry name" value="THDP-binding"/>
</dbReference>
<dbReference type="NCBIfam" id="TIGR03182">
    <property type="entry name" value="PDH_E1_alph_y"/>
    <property type="match status" value="1"/>
</dbReference>
<keyword evidence="6 8" id="KW-0786">Thiamine pyrophosphate</keyword>
<dbReference type="InterPro" id="IPR001017">
    <property type="entry name" value="DH_E1"/>
</dbReference>
<dbReference type="PANTHER" id="PTHR11516">
    <property type="entry name" value="PYRUVATE DEHYDROGENASE E1 COMPONENT, ALPHA SUBUNIT BACTERIAL AND ORGANELLAR"/>
    <property type="match status" value="1"/>
</dbReference>
<protein>
    <recommendedName>
        <fullName evidence="4 8">Pyruvate dehydrogenase E1 component subunit alpha</fullName>
        <ecNumber evidence="3 8">1.2.4.1</ecNumber>
    </recommendedName>
</protein>
<dbReference type="GO" id="GO:0004739">
    <property type="term" value="F:pyruvate dehydrogenase (acetyl-transferring) activity"/>
    <property type="evidence" value="ECO:0007669"/>
    <property type="project" value="UniProtKB-UniRule"/>
</dbReference>
<organism evidence="10 11">
    <name type="scientific">Thermoflavifilum aggregans</name>
    <dbReference type="NCBI Taxonomy" id="454188"/>
    <lineage>
        <taxon>Bacteria</taxon>
        <taxon>Pseudomonadati</taxon>
        <taxon>Bacteroidota</taxon>
        <taxon>Chitinophagia</taxon>
        <taxon>Chitinophagales</taxon>
        <taxon>Chitinophagaceae</taxon>
        <taxon>Thermoflavifilum</taxon>
    </lineage>
</organism>
<feature type="domain" description="Dehydrogenase E1 component" evidence="9">
    <location>
        <begin position="63"/>
        <end position="355"/>
    </location>
</feature>
<sequence>MKHDNSLALFPTGLLVYWSKTCRFAGKFGLHVQTKESKPQVKSAKSNHQRFGKETYLYWYELMLLIRRFEEKAGQLYGMQKIRGFCHLYLGQEAVAAGAMTATRPDDKFITAYRDHGLAIAKGISPKACMAELYGKITGCSKGKGGSMHFFSREHNFFGGHGIVGGQIGVGAGIAFAEKYKGTDNVVLCFFGDGAARQGILHETLNMAALWDLPVVFICENNQYAMGTSVQRSSKTVDIYKYADSYAIPGEAVDGMNPESVHIGIEKAVQRAREGKGPTLLEIKTYRYRGHSMSDPAKYRSKEEVEEYKKRDPITQVLQVIQENKWASPEEIEAIEEKVKHEIEEAVQFAEESSWPDESELYRDIYVQPDYPFIVD</sequence>
<evidence type="ECO:0000256" key="8">
    <source>
        <dbReference type="RuleBase" id="RU361139"/>
    </source>
</evidence>
<dbReference type="Pfam" id="PF00676">
    <property type="entry name" value="E1_dh"/>
    <property type="match status" value="1"/>
</dbReference>
<keyword evidence="11" id="KW-1185">Reference proteome</keyword>
<dbReference type="AlphaFoldDB" id="A0A2M9CUD1"/>
<dbReference type="InterPro" id="IPR017597">
    <property type="entry name" value="Pyrv_DH_E1_asu_subgrp-y"/>
</dbReference>
<dbReference type="GO" id="GO:0006086">
    <property type="term" value="P:pyruvate decarboxylation to acetyl-CoA"/>
    <property type="evidence" value="ECO:0007669"/>
    <property type="project" value="InterPro"/>
</dbReference>
<accession>A0A2M9CUD1</accession>
<dbReference type="SUPFAM" id="SSF52518">
    <property type="entry name" value="Thiamin diphosphate-binding fold (THDP-binding)"/>
    <property type="match status" value="1"/>
</dbReference>
<proteinExistence type="predicted"/>
<evidence type="ECO:0000256" key="4">
    <source>
        <dbReference type="ARBA" id="ARBA00014159"/>
    </source>
</evidence>
<evidence type="ECO:0000256" key="7">
    <source>
        <dbReference type="ARBA" id="ARBA00023317"/>
    </source>
</evidence>
<gene>
    <name evidence="8" type="primary">pdhA</name>
    <name evidence="10" type="ORF">BXY57_1109</name>
</gene>
<comment type="cofactor">
    <cofactor evidence="1 8">
        <name>thiamine diphosphate</name>
        <dbReference type="ChEBI" id="CHEBI:58937"/>
    </cofactor>
</comment>